<name>A0A1C6RJB0_9ACTN</name>
<feature type="signal peptide" evidence="2">
    <location>
        <begin position="1"/>
        <end position="44"/>
    </location>
</feature>
<reference evidence="3 4" key="1">
    <citation type="submission" date="2016-06" db="EMBL/GenBank/DDBJ databases">
        <authorList>
            <person name="Kjaerup R.B."/>
            <person name="Dalgaard T.S."/>
            <person name="Juul-Madsen H.R."/>
        </authorList>
    </citation>
    <scope>NUCLEOTIDE SEQUENCE [LARGE SCALE GENOMIC DNA]</scope>
    <source>
        <strain evidence="3 4">DSM 43818</strain>
    </source>
</reference>
<dbReference type="RefSeq" id="WP_091077587.1">
    <property type="nucleotide sequence ID" value="NZ_FMHT01000003.1"/>
</dbReference>
<evidence type="ECO:0000313" key="4">
    <source>
        <dbReference type="Proteomes" id="UP000199699"/>
    </source>
</evidence>
<evidence type="ECO:0000256" key="1">
    <source>
        <dbReference type="SAM" id="MobiDB-lite"/>
    </source>
</evidence>
<keyword evidence="2" id="KW-0732">Signal</keyword>
<dbReference type="PROSITE" id="PS51318">
    <property type="entry name" value="TAT"/>
    <property type="match status" value="1"/>
</dbReference>
<evidence type="ECO:0000256" key="2">
    <source>
        <dbReference type="SAM" id="SignalP"/>
    </source>
</evidence>
<organism evidence="3 4">
    <name type="scientific">Micromonospora nigra</name>
    <dbReference type="NCBI Taxonomy" id="145857"/>
    <lineage>
        <taxon>Bacteria</taxon>
        <taxon>Bacillati</taxon>
        <taxon>Actinomycetota</taxon>
        <taxon>Actinomycetes</taxon>
        <taxon>Micromonosporales</taxon>
        <taxon>Micromonosporaceae</taxon>
        <taxon>Micromonospora</taxon>
    </lineage>
</organism>
<sequence length="277" mass="28487">MARETQHDHDSRRRTVLRRAAALAATTVGAGAVAAVAVPGTAQAAPGDDLTMGESNESGPATTTLSAASGPGTLVLTNTAGAPLRLVPSESLYPQVLDSEVGTVAVDDMGDLFVRAGHHSSERDGTNGWAWTSEWATTSVTVEPTRVLDTRDADLRRHIVSGAGTLDSAGRVVPGKPIVVSLDSFVRDGYAMKGNVTVVGMTGPGVLTVWGSGPKPNASTLNWATTGTILSNFLFTELGAVGAWRSVITIDAISSPTHVIVDLTSLLVGHPSQVTGA</sequence>
<protein>
    <recommendedName>
        <fullName evidence="5">Tat (Twin-arginine translocation) pathway signal sequence</fullName>
    </recommendedName>
</protein>
<gene>
    <name evidence="3" type="ORF">GA0070616_1237</name>
</gene>
<feature type="chain" id="PRO_5008744928" description="Tat (Twin-arginine translocation) pathway signal sequence" evidence="2">
    <location>
        <begin position="45"/>
        <end position="277"/>
    </location>
</feature>
<dbReference type="Proteomes" id="UP000199699">
    <property type="component" value="Unassembled WGS sequence"/>
</dbReference>
<dbReference type="InterPro" id="IPR006311">
    <property type="entry name" value="TAT_signal"/>
</dbReference>
<accession>A0A1C6RJB0</accession>
<proteinExistence type="predicted"/>
<evidence type="ECO:0008006" key="5">
    <source>
        <dbReference type="Google" id="ProtNLM"/>
    </source>
</evidence>
<dbReference type="EMBL" id="FMHT01000003">
    <property type="protein sequence ID" value="SCL17258.1"/>
    <property type="molecule type" value="Genomic_DNA"/>
</dbReference>
<feature type="region of interest" description="Disordered" evidence="1">
    <location>
        <begin position="44"/>
        <end position="70"/>
    </location>
</feature>
<feature type="compositionally biased region" description="Polar residues" evidence="1">
    <location>
        <begin position="53"/>
        <end position="67"/>
    </location>
</feature>
<dbReference type="STRING" id="145857.GA0070616_1237"/>
<keyword evidence="4" id="KW-1185">Reference proteome</keyword>
<dbReference type="AlphaFoldDB" id="A0A1C6RJB0"/>
<evidence type="ECO:0000313" key="3">
    <source>
        <dbReference type="EMBL" id="SCL17258.1"/>
    </source>
</evidence>